<dbReference type="Proteomes" id="UP000261540">
    <property type="component" value="Unplaced"/>
</dbReference>
<sequence>MSLPDYRSAGKQSAPSIQLHSPIVQLNVGGRLYSTLLSTLRQCPGSKLADMFSGSPKLRTDAEGRHFIDRDGTHFGKVLEFLRSETLPSENVWEVYREALFYDLKPLVKQLEESAPLFGEMVARQQFLARVPNYKENLEVIIRIARAEAMASRHSDVIVCILRTEEDVTRYNNAINDLDANKESVVRFGPWKASPTVGDLLDCIKKDIEAKGYKISFKPHSAEKGFVFKSYDFFHKLIFTWW</sequence>
<dbReference type="Pfam" id="PF02214">
    <property type="entry name" value="BTB_2"/>
    <property type="match status" value="1"/>
</dbReference>
<dbReference type="InterPro" id="IPR000210">
    <property type="entry name" value="BTB/POZ_dom"/>
</dbReference>
<dbReference type="InterPro" id="IPR011333">
    <property type="entry name" value="SKP1/BTB/POZ_sf"/>
</dbReference>
<evidence type="ECO:0000259" key="1">
    <source>
        <dbReference type="SMART" id="SM00225"/>
    </source>
</evidence>
<evidence type="ECO:0000313" key="3">
    <source>
        <dbReference type="Proteomes" id="UP000261540"/>
    </source>
</evidence>
<dbReference type="PANTHER" id="PTHR14499:SF3">
    <property type="entry name" value="BTB_POZ DOMAIN-CONTAINING PROTEIN KCTD14"/>
    <property type="match status" value="1"/>
</dbReference>
<dbReference type="Gene3D" id="3.30.710.10">
    <property type="entry name" value="Potassium Channel Kv1.1, Chain A"/>
    <property type="match status" value="1"/>
</dbReference>
<dbReference type="RefSeq" id="XP_023648283.1">
    <property type="nucleotide sequence ID" value="XM_023792515.2"/>
</dbReference>
<dbReference type="Pfam" id="PF25611">
    <property type="entry name" value="KCTD_C"/>
    <property type="match status" value="1"/>
</dbReference>
<dbReference type="SMART" id="SM00225">
    <property type="entry name" value="BTB"/>
    <property type="match status" value="1"/>
</dbReference>
<reference evidence="2" key="1">
    <citation type="submission" date="2025-08" db="UniProtKB">
        <authorList>
            <consortium name="Ensembl"/>
        </authorList>
    </citation>
    <scope>IDENTIFICATION</scope>
</reference>
<evidence type="ECO:0000313" key="2">
    <source>
        <dbReference type="Ensembl" id="ENSPKIP00000008656.1"/>
    </source>
</evidence>
<dbReference type="SUPFAM" id="SSF54695">
    <property type="entry name" value="POZ domain"/>
    <property type="match status" value="1"/>
</dbReference>
<dbReference type="Ensembl" id="ENSPKIT00000032738.1">
    <property type="protein sequence ID" value="ENSPKIP00000008656.1"/>
    <property type="gene ID" value="ENSPKIG00000024063.1"/>
</dbReference>
<dbReference type="STRING" id="1676925.ENSPKIP00000008656"/>
<dbReference type="InterPro" id="IPR003131">
    <property type="entry name" value="T1-type_BTB"/>
</dbReference>
<protein>
    <submittedName>
        <fullName evidence="2">Potassium channel tetramerization domain containing 14</fullName>
    </submittedName>
</protein>
<dbReference type="InterPro" id="IPR057890">
    <property type="entry name" value="KCTD7/14_C"/>
</dbReference>
<keyword evidence="3" id="KW-1185">Reference proteome</keyword>
<dbReference type="GeneTree" id="ENSGT00940000160762"/>
<proteinExistence type="predicted"/>
<organism evidence="2 3">
    <name type="scientific">Paramormyrops kingsleyae</name>
    <dbReference type="NCBI Taxonomy" id="1676925"/>
    <lineage>
        <taxon>Eukaryota</taxon>
        <taxon>Metazoa</taxon>
        <taxon>Chordata</taxon>
        <taxon>Craniata</taxon>
        <taxon>Vertebrata</taxon>
        <taxon>Euteleostomi</taxon>
        <taxon>Actinopterygii</taxon>
        <taxon>Neopterygii</taxon>
        <taxon>Teleostei</taxon>
        <taxon>Osteoglossocephala</taxon>
        <taxon>Osteoglossomorpha</taxon>
        <taxon>Osteoglossiformes</taxon>
        <taxon>Mormyridae</taxon>
        <taxon>Paramormyrops</taxon>
    </lineage>
</organism>
<dbReference type="PANTHER" id="PTHR14499">
    <property type="entry name" value="POTASSIUM CHANNEL TETRAMERIZATION DOMAIN-CONTAINING"/>
    <property type="match status" value="1"/>
</dbReference>
<dbReference type="GeneID" id="111833852"/>
<dbReference type="AlphaFoldDB" id="A0A3B3QTC1"/>
<reference evidence="2" key="2">
    <citation type="submission" date="2025-09" db="UniProtKB">
        <authorList>
            <consortium name="Ensembl"/>
        </authorList>
    </citation>
    <scope>IDENTIFICATION</scope>
</reference>
<accession>A0A3B3QTC1</accession>
<feature type="domain" description="BTB" evidence="1">
    <location>
        <begin position="22"/>
        <end position="119"/>
    </location>
</feature>
<name>A0A3B3QTC1_9TELE</name>
<dbReference type="GO" id="GO:0051260">
    <property type="term" value="P:protein homooligomerization"/>
    <property type="evidence" value="ECO:0007669"/>
    <property type="project" value="InterPro"/>
</dbReference>